<comment type="caution">
    <text evidence="2">The sequence shown here is derived from an EMBL/GenBank/DDBJ whole genome shotgun (WGS) entry which is preliminary data.</text>
</comment>
<name>A0ABP8UMY2_9ACTN</name>
<reference evidence="3" key="1">
    <citation type="journal article" date="2019" name="Int. J. Syst. Evol. Microbiol.">
        <title>The Global Catalogue of Microorganisms (GCM) 10K type strain sequencing project: providing services to taxonomists for standard genome sequencing and annotation.</title>
        <authorList>
            <consortium name="The Broad Institute Genomics Platform"/>
            <consortium name="The Broad Institute Genome Sequencing Center for Infectious Disease"/>
            <person name="Wu L."/>
            <person name="Ma J."/>
        </authorList>
    </citation>
    <scope>NUCLEOTIDE SEQUENCE [LARGE SCALE GENOMIC DNA]</scope>
    <source>
        <strain evidence="3">JCM 17939</strain>
    </source>
</reference>
<protein>
    <submittedName>
        <fullName evidence="2">Uncharacterized protein</fullName>
    </submittedName>
</protein>
<dbReference type="EMBL" id="BAABHK010000016">
    <property type="protein sequence ID" value="GAA4636031.1"/>
    <property type="molecule type" value="Genomic_DNA"/>
</dbReference>
<evidence type="ECO:0000313" key="3">
    <source>
        <dbReference type="Proteomes" id="UP001501442"/>
    </source>
</evidence>
<evidence type="ECO:0000313" key="2">
    <source>
        <dbReference type="EMBL" id="GAA4636031.1"/>
    </source>
</evidence>
<gene>
    <name evidence="2" type="ORF">GCM10023196_084090</name>
</gene>
<sequence length="76" mass="7864">MTRRVQVMQERAGAYAGAVQGVRLVHGGAPGLAGGARRERVRLPRSIDTIDGRPVGAEIPPPPDAPGLRQPDGSSG</sequence>
<accession>A0ABP8UMY2</accession>
<dbReference type="Proteomes" id="UP001501442">
    <property type="component" value="Unassembled WGS sequence"/>
</dbReference>
<organism evidence="2 3">
    <name type="scientific">Actinoallomurus vinaceus</name>
    <dbReference type="NCBI Taxonomy" id="1080074"/>
    <lineage>
        <taxon>Bacteria</taxon>
        <taxon>Bacillati</taxon>
        <taxon>Actinomycetota</taxon>
        <taxon>Actinomycetes</taxon>
        <taxon>Streptosporangiales</taxon>
        <taxon>Thermomonosporaceae</taxon>
        <taxon>Actinoallomurus</taxon>
    </lineage>
</organism>
<evidence type="ECO:0000256" key="1">
    <source>
        <dbReference type="SAM" id="MobiDB-lite"/>
    </source>
</evidence>
<proteinExistence type="predicted"/>
<keyword evidence="3" id="KW-1185">Reference proteome</keyword>
<feature type="region of interest" description="Disordered" evidence="1">
    <location>
        <begin position="44"/>
        <end position="76"/>
    </location>
</feature>